<dbReference type="InterPro" id="IPR042195">
    <property type="entry name" value="ArgJ_beta_C"/>
</dbReference>
<dbReference type="Proteomes" id="UP000182631">
    <property type="component" value="Unassembled WGS sequence"/>
</dbReference>
<dbReference type="Gene3D" id="3.10.20.340">
    <property type="entry name" value="ArgJ beta chain, C-terminal domain"/>
    <property type="match status" value="1"/>
</dbReference>
<evidence type="ECO:0000313" key="6">
    <source>
        <dbReference type="EMBL" id="SAY38832.1"/>
    </source>
</evidence>
<dbReference type="GO" id="GO:0004358">
    <property type="term" value="F:L-glutamate N-acetyltransferase activity, acting on acetyl-L-ornithine as donor"/>
    <property type="evidence" value="ECO:0007669"/>
    <property type="project" value="UniProtKB-EC"/>
</dbReference>
<dbReference type="Pfam" id="PF01960">
    <property type="entry name" value="ArgJ"/>
    <property type="match status" value="1"/>
</dbReference>
<dbReference type="OrthoDB" id="9804242at2"/>
<keyword evidence="4" id="KW-0068">Autocatalytic cleavage</keyword>
<evidence type="ECO:0000256" key="2">
    <source>
        <dbReference type="ARBA" id="ARBA00011475"/>
    </source>
</evidence>
<evidence type="ECO:0000256" key="4">
    <source>
        <dbReference type="ARBA" id="ARBA00022813"/>
    </source>
</evidence>
<feature type="non-terminal residue" evidence="6">
    <location>
        <position position="1"/>
    </location>
</feature>
<dbReference type="EMBL" id="FITM01000094">
    <property type="protein sequence ID" value="SAY38832.1"/>
    <property type="molecule type" value="Genomic_DNA"/>
</dbReference>
<sequence>LAVDRAAVRNYLQERSAGAYLQDDCMEIRMVVGAGAASGSAWGCDLSPEYIRINAHYTT</sequence>
<dbReference type="InterPro" id="IPR016117">
    <property type="entry name" value="ArgJ-like_dom_sf"/>
</dbReference>
<proteinExistence type="inferred from homology"/>
<comment type="similarity">
    <text evidence="1">Belongs to the ArgJ family.</text>
</comment>
<evidence type="ECO:0000256" key="5">
    <source>
        <dbReference type="ARBA" id="ARBA00023315"/>
    </source>
</evidence>
<dbReference type="RefSeq" id="WP_143324592.1">
    <property type="nucleotide sequence ID" value="NZ_FITM01000094.1"/>
</dbReference>
<name>A0A165AFP6_9SYNE</name>
<dbReference type="GO" id="GO:0006526">
    <property type="term" value="P:L-arginine biosynthetic process"/>
    <property type="evidence" value="ECO:0007669"/>
    <property type="project" value="InterPro"/>
</dbReference>
<dbReference type="AlphaFoldDB" id="A0A165AFP6"/>
<keyword evidence="5 6" id="KW-0012">Acyltransferase</keyword>
<evidence type="ECO:0000256" key="1">
    <source>
        <dbReference type="ARBA" id="ARBA00006774"/>
    </source>
</evidence>
<evidence type="ECO:0000313" key="7">
    <source>
        <dbReference type="Proteomes" id="UP000182631"/>
    </source>
</evidence>
<accession>A0A165AFP6</accession>
<dbReference type="EC" id="2.3.1.1" evidence="6"/>
<reference evidence="7" key="1">
    <citation type="submission" date="2016-02" db="EMBL/GenBank/DDBJ databases">
        <authorList>
            <person name="liu f."/>
        </authorList>
    </citation>
    <scope>NUCLEOTIDE SEQUENCE [LARGE SCALE GENOMIC DNA]</scope>
</reference>
<protein>
    <submittedName>
        <fullName evidence="6">Glutamate N-acetyltransferase</fullName>
        <ecNumber evidence="6">2.3.1.1</ecNumber>
        <ecNumber evidence="6">2.3.1.35</ecNumber>
    </submittedName>
</protein>
<dbReference type="EC" id="2.3.1.35" evidence="6"/>
<dbReference type="SUPFAM" id="SSF56266">
    <property type="entry name" value="DmpA/ArgJ-like"/>
    <property type="match status" value="1"/>
</dbReference>
<gene>
    <name evidence="6" type="ORF">FLM9_868</name>
</gene>
<evidence type="ECO:0000256" key="3">
    <source>
        <dbReference type="ARBA" id="ARBA00022679"/>
    </source>
</evidence>
<keyword evidence="7" id="KW-1185">Reference proteome</keyword>
<comment type="subunit">
    <text evidence="2">Heterotetramer of two alpha and two beta chains.</text>
</comment>
<dbReference type="InterPro" id="IPR002813">
    <property type="entry name" value="Arg_biosynth_ArgJ"/>
</dbReference>
<keyword evidence="3 6" id="KW-0808">Transferase</keyword>
<organism evidence="6 7">
    <name type="scientific">Candidatus Synechococcus spongiarum</name>
    <dbReference type="NCBI Taxonomy" id="431041"/>
    <lineage>
        <taxon>Bacteria</taxon>
        <taxon>Bacillati</taxon>
        <taxon>Cyanobacteriota</taxon>
        <taxon>Cyanophyceae</taxon>
        <taxon>Synechococcales</taxon>
        <taxon>Synechococcaceae</taxon>
        <taxon>Synechococcus</taxon>
    </lineage>
</organism>